<evidence type="ECO:0000256" key="7">
    <source>
        <dbReference type="ARBA" id="ARBA00022779"/>
    </source>
</evidence>
<evidence type="ECO:0000256" key="2">
    <source>
        <dbReference type="ARBA" id="ARBA00004162"/>
    </source>
</evidence>
<keyword evidence="5 10" id="KW-0145">Chemotaxis</keyword>
<name>A0A845V347_9GAMM</name>
<dbReference type="Pfam" id="PF03748">
    <property type="entry name" value="FliL"/>
    <property type="match status" value="1"/>
</dbReference>
<accession>A0A845V347</accession>
<feature type="region of interest" description="Disordered" evidence="11">
    <location>
        <begin position="1"/>
        <end position="26"/>
    </location>
</feature>
<dbReference type="PANTHER" id="PTHR35091">
    <property type="entry name" value="FLAGELLAR PROTEIN FLIL"/>
    <property type="match status" value="1"/>
</dbReference>
<protein>
    <recommendedName>
        <fullName evidence="10">Flagellar protein FliL</fullName>
    </recommendedName>
</protein>
<dbReference type="PANTHER" id="PTHR35091:SF2">
    <property type="entry name" value="FLAGELLAR PROTEIN FLIL"/>
    <property type="match status" value="1"/>
</dbReference>
<feature type="compositionally biased region" description="Basic and acidic residues" evidence="11">
    <location>
        <begin position="1"/>
        <end position="16"/>
    </location>
</feature>
<dbReference type="GO" id="GO:0006935">
    <property type="term" value="P:chemotaxis"/>
    <property type="evidence" value="ECO:0007669"/>
    <property type="project" value="UniProtKB-KW"/>
</dbReference>
<evidence type="ECO:0000256" key="1">
    <source>
        <dbReference type="ARBA" id="ARBA00002254"/>
    </source>
</evidence>
<evidence type="ECO:0000256" key="3">
    <source>
        <dbReference type="ARBA" id="ARBA00008281"/>
    </source>
</evidence>
<evidence type="ECO:0000256" key="11">
    <source>
        <dbReference type="SAM" id="MobiDB-lite"/>
    </source>
</evidence>
<sequence length="187" mass="20900">MARGDNRQAGRRRPIDDEPEEEVVEEQPKSRKKMWIIIISLSTLLLLGGGGAGAYFFVFAEDDPLGLFGGGEAAANEPEPRQPPIYYGMDPAFVNNLSGTGGRRFMQVNVQLMARDPEVIAAVERHEPVIRNDLIMLFSDQTLESVDTTEGKEALRRDSLETVREILGDNDEPDEVEELFFTSFIVQ</sequence>
<proteinExistence type="inferred from homology"/>
<keyword evidence="10" id="KW-0997">Cell inner membrane</keyword>
<dbReference type="InterPro" id="IPR005503">
    <property type="entry name" value="FliL"/>
</dbReference>
<evidence type="ECO:0000256" key="10">
    <source>
        <dbReference type="RuleBase" id="RU364125"/>
    </source>
</evidence>
<keyword evidence="12" id="KW-0966">Cell projection</keyword>
<comment type="subcellular location">
    <subcellularLocation>
        <location evidence="10">Cell inner membrane</location>
    </subcellularLocation>
    <subcellularLocation>
        <location evidence="2">Cell membrane</location>
        <topology evidence="2">Single-pass membrane protein</topology>
    </subcellularLocation>
</comment>
<keyword evidence="7 10" id="KW-0283">Flagellar rotation</keyword>
<keyword evidence="13" id="KW-1185">Reference proteome</keyword>
<dbReference type="RefSeq" id="WP_164212508.1">
    <property type="nucleotide sequence ID" value="NZ_JAAGSC010000044.1"/>
</dbReference>
<evidence type="ECO:0000256" key="4">
    <source>
        <dbReference type="ARBA" id="ARBA00022475"/>
    </source>
</evidence>
<evidence type="ECO:0000313" key="13">
    <source>
        <dbReference type="Proteomes" id="UP000484885"/>
    </source>
</evidence>
<comment type="similarity">
    <text evidence="3 10">Belongs to the FliL family.</text>
</comment>
<keyword evidence="9 10" id="KW-0472">Membrane</keyword>
<keyword evidence="12" id="KW-0282">Flagellum</keyword>
<dbReference type="GO" id="GO:0009425">
    <property type="term" value="C:bacterial-type flagellum basal body"/>
    <property type="evidence" value="ECO:0007669"/>
    <property type="project" value="InterPro"/>
</dbReference>
<comment type="caution">
    <text evidence="12">The sequence shown here is derived from an EMBL/GenBank/DDBJ whole genome shotgun (WGS) entry which is preliminary data.</text>
</comment>
<feature type="transmembrane region" description="Helical" evidence="10">
    <location>
        <begin position="35"/>
        <end position="58"/>
    </location>
</feature>
<keyword evidence="8 10" id="KW-1133">Transmembrane helix</keyword>
<keyword evidence="4" id="KW-1003">Cell membrane</keyword>
<keyword evidence="12" id="KW-0969">Cilium</keyword>
<dbReference type="GO" id="GO:0005886">
    <property type="term" value="C:plasma membrane"/>
    <property type="evidence" value="ECO:0007669"/>
    <property type="project" value="UniProtKB-SubCell"/>
</dbReference>
<dbReference type="GO" id="GO:0071978">
    <property type="term" value="P:bacterial-type flagellum-dependent swarming motility"/>
    <property type="evidence" value="ECO:0007669"/>
    <property type="project" value="TreeGrafter"/>
</dbReference>
<dbReference type="Proteomes" id="UP000484885">
    <property type="component" value="Unassembled WGS sequence"/>
</dbReference>
<comment type="function">
    <text evidence="1 10">Controls the rotational direction of flagella during chemotaxis.</text>
</comment>
<keyword evidence="6 10" id="KW-0812">Transmembrane</keyword>
<organism evidence="12 13">
    <name type="scientific">Wenzhouxiangella limi</name>
    <dbReference type="NCBI Taxonomy" id="2707351"/>
    <lineage>
        <taxon>Bacteria</taxon>
        <taxon>Pseudomonadati</taxon>
        <taxon>Pseudomonadota</taxon>
        <taxon>Gammaproteobacteria</taxon>
        <taxon>Chromatiales</taxon>
        <taxon>Wenzhouxiangellaceae</taxon>
        <taxon>Wenzhouxiangella</taxon>
    </lineage>
</organism>
<reference evidence="12 13" key="1">
    <citation type="submission" date="2020-02" db="EMBL/GenBank/DDBJ databases">
        <authorList>
            <person name="Zhang X.-Y."/>
        </authorList>
    </citation>
    <scope>NUCLEOTIDE SEQUENCE [LARGE SCALE GENOMIC DNA]</scope>
    <source>
        <strain evidence="12 13">C33</strain>
    </source>
</reference>
<evidence type="ECO:0000313" key="12">
    <source>
        <dbReference type="EMBL" id="NDY97144.1"/>
    </source>
</evidence>
<evidence type="ECO:0000256" key="8">
    <source>
        <dbReference type="ARBA" id="ARBA00022989"/>
    </source>
</evidence>
<gene>
    <name evidence="12" type="ORF">G3I74_15580</name>
</gene>
<evidence type="ECO:0000256" key="5">
    <source>
        <dbReference type="ARBA" id="ARBA00022500"/>
    </source>
</evidence>
<evidence type="ECO:0000256" key="6">
    <source>
        <dbReference type="ARBA" id="ARBA00022692"/>
    </source>
</evidence>
<evidence type="ECO:0000256" key="9">
    <source>
        <dbReference type="ARBA" id="ARBA00023136"/>
    </source>
</evidence>
<dbReference type="AlphaFoldDB" id="A0A845V347"/>
<dbReference type="EMBL" id="JAAGSC010000044">
    <property type="protein sequence ID" value="NDY97144.1"/>
    <property type="molecule type" value="Genomic_DNA"/>
</dbReference>